<dbReference type="GO" id="GO:0032543">
    <property type="term" value="P:mitochondrial translation"/>
    <property type="evidence" value="ECO:0007669"/>
    <property type="project" value="TreeGrafter"/>
</dbReference>
<dbReference type="Ensembl" id="ENSSBOT00000005888.1">
    <property type="protein sequence ID" value="ENSSBOP00000001134.1"/>
    <property type="gene ID" value="ENSSBOG00000005353.1"/>
</dbReference>
<evidence type="ECO:0000256" key="2">
    <source>
        <dbReference type="ARBA" id="ARBA00008931"/>
    </source>
</evidence>
<keyword evidence="4 9" id="KW-0689">Ribosomal protein</keyword>
<comment type="subcellular location">
    <subcellularLocation>
        <location evidence="1">Mitochondrion</location>
    </subcellularLocation>
</comment>
<dbReference type="PRINTS" id="PR00060">
    <property type="entry name" value="RIBOSOMALL16"/>
</dbReference>
<dbReference type="SUPFAM" id="SSF54686">
    <property type="entry name" value="Ribosomal protein L16p/L10e"/>
    <property type="match status" value="1"/>
</dbReference>
<name>A0A2K6S181_SAIBB</name>
<organism evidence="10 11">
    <name type="scientific">Saimiri boliviensis boliviensis</name>
    <name type="common">Bolivian squirrel monkey</name>
    <dbReference type="NCBI Taxonomy" id="39432"/>
    <lineage>
        <taxon>Eukaryota</taxon>
        <taxon>Metazoa</taxon>
        <taxon>Chordata</taxon>
        <taxon>Craniata</taxon>
        <taxon>Vertebrata</taxon>
        <taxon>Euteleostomi</taxon>
        <taxon>Mammalia</taxon>
        <taxon>Eutheria</taxon>
        <taxon>Euarchontoglires</taxon>
        <taxon>Primates</taxon>
        <taxon>Haplorrhini</taxon>
        <taxon>Platyrrhini</taxon>
        <taxon>Cebidae</taxon>
        <taxon>Saimiriinae</taxon>
        <taxon>Saimiri</taxon>
    </lineage>
</organism>
<protein>
    <recommendedName>
        <fullName evidence="7">Large ribosomal subunit protein uL16m</fullName>
    </recommendedName>
    <alternativeName>
        <fullName evidence="8">39S ribosomal protein L16, mitochondrial</fullName>
    </alternativeName>
</protein>
<proteinExistence type="inferred from homology"/>
<dbReference type="KEGG" id="sbq:101052277"/>
<evidence type="ECO:0000256" key="7">
    <source>
        <dbReference type="ARBA" id="ARBA00035302"/>
    </source>
</evidence>
<reference evidence="10" key="2">
    <citation type="submission" date="2025-09" db="UniProtKB">
        <authorList>
            <consortium name="Ensembl"/>
        </authorList>
    </citation>
    <scope>IDENTIFICATION</scope>
</reference>
<dbReference type="GO" id="GO:0005762">
    <property type="term" value="C:mitochondrial large ribosomal subunit"/>
    <property type="evidence" value="ECO:0007669"/>
    <property type="project" value="Ensembl"/>
</dbReference>
<dbReference type="Gene3D" id="3.90.1170.10">
    <property type="entry name" value="Ribosomal protein L10e/L16"/>
    <property type="match status" value="1"/>
</dbReference>
<dbReference type="InterPro" id="IPR047873">
    <property type="entry name" value="Ribosomal_uL16"/>
</dbReference>
<dbReference type="InterPro" id="IPR016180">
    <property type="entry name" value="Ribosomal_uL16_dom"/>
</dbReference>
<sequence length="295" mass="33341">MLSGNSLAPRRKVQVLISRKKPGRQSKTPSQKKKKVPLIQVVPGLRPCNLGRLTRLTSFVSVDSWAPLPASAGLKTLLPVPSFEDVSIPEKPKLRFVERVPLVPKVKKEPRNLSDIRGPSTEATEFTEGNFAILALGGGYLRWGHFEMIRLTINRSMDPKNMFAIWRVPAPFKPITRKSVGHRMGGGKGAIDHYVTPVKTGRLIVEMGGRCEFEEVRGFLDQVAHKLPFAAKAVSRETLAKMRKDQEERERNNQNPWTFERIATANMLGIRKVLSPYDLTQKGKYWGKFYMPERV</sequence>
<dbReference type="InterPro" id="IPR000114">
    <property type="entry name" value="Ribosomal_uL16_bact-type"/>
</dbReference>
<reference evidence="10" key="1">
    <citation type="submission" date="2025-08" db="UniProtKB">
        <authorList>
            <consortium name="Ensembl"/>
        </authorList>
    </citation>
    <scope>IDENTIFICATION</scope>
</reference>
<evidence type="ECO:0000256" key="5">
    <source>
        <dbReference type="ARBA" id="ARBA00023128"/>
    </source>
</evidence>
<evidence type="ECO:0000313" key="10">
    <source>
        <dbReference type="Ensembl" id="ENSSBOP00000001134.1"/>
    </source>
</evidence>
<evidence type="ECO:0000256" key="8">
    <source>
        <dbReference type="ARBA" id="ARBA00035440"/>
    </source>
</evidence>
<gene>
    <name evidence="10" type="primary">MRPL16</name>
</gene>
<dbReference type="Pfam" id="PF00252">
    <property type="entry name" value="Ribosomal_L16"/>
    <property type="match status" value="1"/>
</dbReference>
<dbReference type="PANTHER" id="PTHR12220:SF13">
    <property type="entry name" value="LARGE RIBOSOMAL SUBUNIT PROTEIN UL16M"/>
    <property type="match status" value="1"/>
</dbReference>
<keyword evidence="11" id="KW-1185">Reference proteome</keyword>
<keyword evidence="5" id="KW-0496">Mitochondrion</keyword>
<keyword evidence="6 9" id="KW-0687">Ribonucleoprotein</keyword>
<dbReference type="STRING" id="39432.ENSSBOP00000001134"/>
<dbReference type="GO" id="GO:0005743">
    <property type="term" value="C:mitochondrial inner membrane"/>
    <property type="evidence" value="ECO:0007669"/>
    <property type="project" value="UniProtKB-ARBA"/>
</dbReference>
<evidence type="ECO:0000256" key="4">
    <source>
        <dbReference type="ARBA" id="ARBA00022980"/>
    </source>
</evidence>
<dbReference type="PANTHER" id="PTHR12220">
    <property type="entry name" value="50S/60S RIBOSOMAL PROTEIN L16"/>
    <property type="match status" value="1"/>
</dbReference>
<evidence type="ECO:0000256" key="3">
    <source>
        <dbReference type="ARBA" id="ARBA00022946"/>
    </source>
</evidence>
<dbReference type="GO" id="GO:0003735">
    <property type="term" value="F:structural constituent of ribosome"/>
    <property type="evidence" value="ECO:0007669"/>
    <property type="project" value="InterPro"/>
</dbReference>
<dbReference type="FunFam" id="3.90.1170.10:FF:000005">
    <property type="entry name" value="39S ribosomal protein L16, mitochondrial"/>
    <property type="match status" value="1"/>
</dbReference>
<accession>A0A2K6S181</accession>
<keyword evidence="3" id="KW-0809">Transit peptide</keyword>
<dbReference type="GO" id="GO:0019843">
    <property type="term" value="F:rRNA binding"/>
    <property type="evidence" value="ECO:0007669"/>
    <property type="project" value="InterPro"/>
</dbReference>
<evidence type="ECO:0000256" key="1">
    <source>
        <dbReference type="ARBA" id="ARBA00004173"/>
    </source>
</evidence>
<comment type="similarity">
    <text evidence="2 9">Belongs to the universal ribosomal protein uL16 family.</text>
</comment>
<evidence type="ECO:0000256" key="9">
    <source>
        <dbReference type="RuleBase" id="RU004413"/>
    </source>
</evidence>
<dbReference type="GeneTree" id="ENSGT00390000002038"/>
<dbReference type="Proteomes" id="UP000233220">
    <property type="component" value="Unplaced"/>
</dbReference>
<dbReference type="InterPro" id="IPR036920">
    <property type="entry name" value="Ribosomal_uL16_sf"/>
</dbReference>
<evidence type="ECO:0000256" key="6">
    <source>
        <dbReference type="ARBA" id="ARBA00023274"/>
    </source>
</evidence>
<dbReference type="CDD" id="cd01433">
    <property type="entry name" value="Ribosomal_L16_L10e"/>
    <property type="match status" value="1"/>
</dbReference>
<dbReference type="AlphaFoldDB" id="A0A2K6S181"/>
<evidence type="ECO:0000313" key="11">
    <source>
        <dbReference type="Proteomes" id="UP000233220"/>
    </source>
</evidence>